<comment type="caution">
    <text evidence="1">The sequence shown here is derived from an EMBL/GenBank/DDBJ whole genome shotgun (WGS) entry which is preliminary data.</text>
</comment>
<keyword evidence="2" id="KW-1185">Reference proteome</keyword>
<sequence length="243" mass="27017">MATQANSANDQAVTWKIIQVLAKLTPLSDARASCFRQPPPQDLLLGASQDSSVLAVYFLLHIPLEKPGPDHNIAPYSLAPYTLDAAICDLVLTWREAARRRSLEHPNVPANTADWRLASPLRAYCGRLMYGDTCLGFRGIDDVSHLDGPLPLIADTVSSSSMPFTSRKDLLILALQELGDALPTSRHHSDIHRVDELADYLVAEQTSRVIPLSNRQKEVLRPVLRRIADSWYGVEKWRSLFGI</sequence>
<protein>
    <submittedName>
        <fullName evidence="1">Uncharacterized protein</fullName>
    </submittedName>
</protein>
<evidence type="ECO:0000313" key="1">
    <source>
        <dbReference type="EMBL" id="KIA75601.1"/>
    </source>
</evidence>
<proteinExistence type="predicted"/>
<dbReference type="Proteomes" id="UP000053475">
    <property type="component" value="Unassembled WGS sequence"/>
</dbReference>
<name>A0A0C1BVR8_ASPUT</name>
<evidence type="ECO:0000313" key="2">
    <source>
        <dbReference type="Proteomes" id="UP000053475"/>
    </source>
</evidence>
<reference evidence="1 2" key="1">
    <citation type="submission" date="2014-11" db="EMBL/GenBank/DDBJ databases">
        <title>Genomics derived discovery of secondary metabolites biosynthetic gene clusters in Aspergillus ustus.</title>
        <authorList>
            <person name="Pi B."/>
            <person name="Dai F."/>
            <person name="Song X."/>
            <person name="Zhu C."/>
            <person name="Li H."/>
            <person name="Yu D."/>
        </authorList>
    </citation>
    <scope>NUCLEOTIDE SEQUENCE [LARGE SCALE GENOMIC DNA]</scope>
    <source>
        <strain evidence="1 2">3.3904</strain>
    </source>
</reference>
<accession>A0A0C1BVR8</accession>
<dbReference type="AlphaFoldDB" id="A0A0C1BVR8"/>
<gene>
    <name evidence="1" type="ORF">HK57_00615</name>
</gene>
<dbReference type="EMBL" id="JOMC01000070">
    <property type="protein sequence ID" value="KIA75601.1"/>
    <property type="molecule type" value="Genomic_DNA"/>
</dbReference>
<organism evidence="1 2">
    <name type="scientific">Aspergillus ustus</name>
    <dbReference type="NCBI Taxonomy" id="40382"/>
    <lineage>
        <taxon>Eukaryota</taxon>
        <taxon>Fungi</taxon>
        <taxon>Dikarya</taxon>
        <taxon>Ascomycota</taxon>
        <taxon>Pezizomycotina</taxon>
        <taxon>Eurotiomycetes</taxon>
        <taxon>Eurotiomycetidae</taxon>
        <taxon>Eurotiales</taxon>
        <taxon>Aspergillaceae</taxon>
        <taxon>Aspergillus</taxon>
        <taxon>Aspergillus subgen. Nidulantes</taxon>
    </lineage>
</organism>